<reference evidence="9" key="2">
    <citation type="submission" date="2006-03" db="EMBL/GenBank/DDBJ databases">
        <title>The genome sequence of the Plasmodium falciparum HB3.</title>
        <authorList>
            <consortium name="The Broad Institute Genome Sequencing Platform"/>
            <person name="Birren B."/>
            <person name="Lander E."/>
            <person name="Galagan J."/>
            <person name="Nusbaum C."/>
            <person name="Devon K."/>
            <person name="Henn M."/>
            <person name="Jaffe D."/>
            <person name="Butler J."/>
            <person name="Alvarez P."/>
            <person name="Gnerre S."/>
            <person name="Grabherr M."/>
            <person name="Kleber M."/>
            <person name="Mauceli E."/>
            <person name="Brockman W."/>
            <person name="MacCallum I.A."/>
            <person name="Rounsley S."/>
            <person name="Young S."/>
            <person name="LaButti K."/>
            <person name="Pushparaj V."/>
            <person name="DeCaprio D."/>
            <person name="Crawford M."/>
            <person name="Koehrsen M."/>
            <person name="Engels R."/>
            <person name="Montgomery P."/>
            <person name="Pearson M."/>
            <person name="Howarth C."/>
            <person name="Larson L."/>
            <person name="Luoma S."/>
            <person name="White J."/>
            <person name="Kodira C."/>
            <person name="Zeng Q."/>
            <person name="Oleary S."/>
            <person name="Yandava C."/>
            <person name="Alvarado L."/>
            <person name="Wirth D."/>
            <person name="Volkman S."/>
            <person name="Hartl D."/>
        </authorList>
    </citation>
    <scope>NUCLEOTIDE SEQUENCE [LARGE SCALE GENOMIC DNA]</scope>
</reference>
<dbReference type="Proteomes" id="UP000054289">
    <property type="component" value="Unassembled WGS sequence"/>
</dbReference>
<comment type="similarity">
    <text evidence="2">Belongs to the EMC6 family.</text>
</comment>
<evidence type="ECO:0000313" key="9">
    <source>
        <dbReference type="Proteomes" id="UP000054289"/>
    </source>
</evidence>
<comment type="subcellular location">
    <subcellularLocation>
        <location evidence="1">Endoplasmic reticulum membrane</location>
        <topology evidence="1">Multi-pass membrane protein</topology>
    </subcellularLocation>
</comment>
<keyword evidence="6 7" id="KW-0472">Membrane</keyword>
<dbReference type="GO" id="GO:0005739">
    <property type="term" value="C:mitochondrion"/>
    <property type="evidence" value="ECO:0007669"/>
    <property type="project" value="GOC"/>
</dbReference>
<dbReference type="InterPro" id="IPR029008">
    <property type="entry name" value="EMC6-like"/>
</dbReference>
<dbReference type="InterPro" id="IPR010742">
    <property type="entry name" value="RCAF1"/>
</dbReference>
<evidence type="ECO:0000256" key="3">
    <source>
        <dbReference type="ARBA" id="ARBA00022692"/>
    </source>
</evidence>
<feature type="transmembrane region" description="Helical" evidence="7">
    <location>
        <begin position="39"/>
        <end position="57"/>
    </location>
</feature>
<dbReference type="Pfam" id="PF07019">
    <property type="entry name" value="EMC6"/>
    <property type="match status" value="1"/>
</dbReference>
<dbReference type="OMA" id="WITVNTV"/>
<evidence type="ECO:0000313" key="8">
    <source>
        <dbReference type="EMBL" id="KOB59390.1"/>
    </source>
</evidence>
<keyword evidence="4" id="KW-0256">Endoplasmic reticulum</keyword>
<protein>
    <recommendedName>
        <fullName evidence="10">Rab5-interacting protein</fullName>
    </recommendedName>
</protein>
<proteinExistence type="inferred from homology"/>
<evidence type="ECO:0000256" key="2">
    <source>
        <dbReference type="ARBA" id="ARBA00009436"/>
    </source>
</evidence>
<dbReference type="AlphaFoldDB" id="A0A0L7K8G1"/>
<feature type="transmembrane region" description="Helical" evidence="7">
    <location>
        <begin position="62"/>
        <end position="80"/>
    </location>
</feature>
<dbReference type="PANTHER" id="PTHR12906">
    <property type="entry name" value="PROTEIN C20ORF24 RAB5-INTERACTING PROTEIN"/>
    <property type="match status" value="1"/>
</dbReference>
<reference evidence="8 9" key="1">
    <citation type="submission" date="2006-03" db="EMBL/GenBank/DDBJ databases">
        <title>Annotation of Plasmodium falciparum HB3.</title>
        <authorList>
            <consortium name="The Broad Institute Genome Sequencing Platform"/>
            <person name="Volkman S.K."/>
            <person name="Neafsey D.E."/>
            <person name="Dash A.P."/>
            <person name="Chitnis C.E."/>
            <person name="Hartl D.L."/>
            <person name="Young S.K."/>
            <person name="Zeng Q."/>
            <person name="Koehrsen M."/>
            <person name="Alvarado L."/>
            <person name="Berlin A."/>
            <person name="Borenstein D."/>
            <person name="Chapman S.B."/>
            <person name="Chen Z."/>
            <person name="Engels R."/>
            <person name="Freedman E."/>
            <person name="Gellesch M."/>
            <person name="Goldberg J."/>
            <person name="Griggs A."/>
            <person name="Gujja S."/>
            <person name="Heilman E.R."/>
            <person name="Heiman D.I."/>
            <person name="Howarth C."/>
            <person name="Jen D."/>
            <person name="Larson L."/>
            <person name="Mehta T."/>
            <person name="Neiman D."/>
            <person name="Park D."/>
            <person name="Pearson M."/>
            <person name="Roberts A."/>
            <person name="Saif S."/>
            <person name="Shea T."/>
            <person name="Shenoy N."/>
            <person name="Sisk P."/>
            <person name="Stolte C."/>
            <person name="Sykes S."/>
            <person name="Walk T."/>
            <person name="White J."/>
            <person name="Yandava C."/>
            <person name="Haas B."/>
            <person name="Henn M.R."/>
            <person name="Nusbaum C."/>
            <person name="Birren B."/>
        </authorList>
    </citation>
    <scope>NUCLEOTIDE SEQUENCE [LARGE SCALE GENOMIC DNA]</scope>
    <source>
        <strain evidence="8">HB3</strain>
    </source>
</reference>
<evidence type="ECO:0000256" key="7">
    <source>
        <dbReference type="SAM" id="Phobius"/>
    </source>
</evidence>
<dbReference type="PANTHER" id="PTHR12906:SF0">
    <property type="entry name" value="GEL COMPLEX SUBUNIT OPTI"/>
    <property type="match status" value="1"/>
</dbReference>
<keyword evidence="3 7" id="KW-0812">Transmembrane</keyword>
<dbReference type="GO" id="GO:0097250">
    <property type="term" value="P:mitochondrial respirasome assembly"/>
    <property type="evidence" value="ECO:0007669"/>
    <property type="project" value="InterPro"/>
</dbReference>
<dbReference type="GO" id="GO:0005789">
    <property type="term" value="C:endoplasmic reticulum membrane"/>
    <property type="evidence" value="ECO:0007669"/>
    <property type="project" value="UniProtKB-SubCell"/>
</dbReference>
<organism evidence="8 9">
    <name type="scientific">Plasmodium falciparum (isolate HB3)</name>
    <dbReference type="NCBI Taxonomy" id="137071"/>
    <lineage>
        <taxon>Eukaryota</taxon>
        <taxon>Sar</taxon>
        <taxon>Alveolata</taxon>
        <taxon>Apicomplexa</taxon>
        <taxon>Aconoidasida</taxon>
        <taxon>Haemosporida</taxon>
        <taxon>Plasmodiidae</taxon>
        <taxon>Plasmodium</taxon>
        <taxon>Plasmodium (Laverania)</taxon>
    </lineage>
</organism>
<evidence type="ECO:0000256" key="4">
    <source>
        <dbReference type="ARBA" id="ARBA00022824"/>
    </source>
</evidence>
<evidence type="ECO:0000256" key="1">
    <source>
        <dbReference type="ARBA" id="ARBA00004477"/>
    </source>
</evidence>
<accession>A0A0L7K8G1</accession>
<dbReference type="KEGG" id="pfh:PFHG_01148"/>
<dbReference type="EMBL" id="CH671936">
    <property type="protein sequence ID" value="KOB59390.1"/>
    <property type="molecule type" value="Genomic_DNA"/>
</dbReference>
<evidence type="ECO:0000256" key="6">
    <source>
        <dbReference type="ARBA" id="ARBA00023136"/>
    </source>
</evidence>
<evidence type="ECO:0000256" key="5">
    <source>
        <dbReference type="ARBA" id="ARBA00022989"/>
    </source>
</evidence>
<gene>
    <name evidence="8" type="ORF">PFHG_01148</name>
</gene>
<keyword evidence="5 7" id="KW-1133">Transmembrane helix</keyword>
<name>A0A0L7K8G1_PLAFX</name>
<feature type="transmembrane region" description="Helical" evidence="7">
    <location>
        <begin position="100"/>
        <end position="118"/>
    </location>
</feature>
<evidence type="ECO:0008006" key="10">
    <source>
        <dbReference type="Google" id="ProtNLM"/>
    </source>
</evidence>
<sequence>MKKSNEKKNEADPLLKKFFCEKLTKFVIFHYNNEMDDVFFYYKQIMGILAGIISALLHIKGIWGFLFFFLFQFVTSFVLYNKKIHENYFLDNYNIAKSNIFTAFSAFLLSWIASNTMLV</sequence>
<dbReference type="OrthoDB" id="286395at2759"/>